<keyword evidence="9" id="KW-1185">Reference proteome</keyword>
<dbReference type="Gene3D" id="2.60.40.230">
    <property type="entry name" value="Neocarzinostatin-like"/>
    <property type="match status" value="1"/>
</dbReference>
<reference evidence="8 9" key="1">
    <citation type="submission" date="2019-09" db="EMBL/GenBank/DDBJ databases">
        <authorList>
            <person name="Wang X."/>
        </authorList>
    </citation>
    <scope>NUCLEOTIDE SEQUENCE [LARGE SCALE GENOMIC DNA]</scope>
    <source>
        <strain evidence="8 9">CICC 11023</strain>
    </source>
</reference>
<comment type="similarity">
    <text evidence="1">Belongs to the neocarzinostatin family.</text>
</comment>
<name>A0A5N0EMC2_9NOCA</name>
<accession>A0A5N0EMC2</accession>
<gene>
    <name evidence="8" type="ORF">F3087_10890</name>
</gene>
<dbReference type="GO" id="GO:0003677">
    <property type="term" value="F:DNA binding"/>
    <property type="evidence" value="ECO:0007669"/>
    <property type="project" value="UniProtKB-KW"/>
</dbReference>
<evidence type="ECO:0000256" key="7">
    <source>
        <dbReference type="SAM" id="SignalP"/>
    </source>
</evidence>
<evidence type="ECO:0008006" key="10">
    <source>
        <dbReference type="Google" id="ProtNLM"/>
    </source>
</evidence>
<feature type="signal peptide" evidence="7">
    <location>
        <begin position="1"/>
        <end position="21"/>
    </location>
</feature>
<feature type="chain" id="PRO_5039364514" description="Neocarzinostatin" evidence="7">
    <location>
        <begin position="22"/>
        <end position="194"/>
    </location>
</feature>
<evidence type="ECO:0000313" key="9">
    <source>
        <dbReference type="Proteomes" id="UP000323876"/>
    </source>
</evidence>
<keyword evidence="4" id="KW-0238">DNA-binding</keyword>
<sequence length="194" mass="18988">MKLIGIHTAALAAFTTIAVLAGTPAALAVPALQVSQSTGLAAGQTITVTLDGLPANMPAVAVGQCKPQITSPGDCNLPGSMLGTADAQGKWQPTGEKRSIALVADVGGTDCTAAPGACTISVTSLTNATEIIASVPLTFGPAAETPKPTAALNNAAGTDDSDGNTAVVVGVGVGAVVIIAAAVFFAARRRGRNN</sequence>
<keyword evidence="6" id="KW-1133">Transmembrane helix</keyword>
<protein>
    <recommendedName>
        <fullName evidence="10">Neocarzinostatin</fullName>
    </recommendedName>
</protein>
<dbReference type="OrthoDB" id="4563282at2"/>
<comment type="caution">
    <text evidence="8">The sequence shown here is derived from an EMBL/GenBank/DDBJ whole genome shotgun (WGS) entry which is preliminary data.</text>
</comment>
<keyword evidence="7" id="KW-0732">Signal</keyword>
<proteinExistence type="inferred from homology"/>
<dbReference type="AlphaFoldDB" id="A0A5N0EMC2"/>
<evidence type="ECO:0000256" key="3">
    <source>
        <dbReference type="ARBA" id="ARBA00023022"/>
    </source>
</evidence>
<keyword evidence="3" id="KW-0044">Antibiotic</keyword>
<dbReference type="RefSeq" id="WP_150401697.1">
    <property type="nucleotide sequence ID" value="NZ_VXLC01000003.1"/>
</dbReference>
<evidence type="ECO:0000256" key="1">
    <source>
        <dbReference type="ARBA" id="ARBA00010648"/>
    </source>
</evidence>
<evidence type="ECO:0000256" key="2">
    <source>
        <dbReference type="ARBA" id="ARBA00022529"/>
    </source>
</evidence>
<keyword evidence="6" id="KW-0812">Transmembrane</keyword>
<dbReference type="EMBL" id="VXLC01000003">
    <property type="protein sequence ID" value="KAA8889424.1"/>
    <property type="molecule type" value="Genomic_DNA"/>
</dbReference>
<evidence type="ECO:0000256" key="4">
    <source>
        <dbReference type="ARBA" id="ARBA00023125"/>
    </source>
</evidence>
<organism evidence="8 9">
    <name type="scientific">Nocardia colli</name>
    <dbReference type="NCBI Taxonomy" id="2545717"/>
    <lineage>
        <taxon>Bacteria</taxon>
        <taxon>Bacillati</taxon>
        <taxon>Actinomycetota</taxon>
        <taxon>Actinomycetes</taxon>
        <taxon>Mycobacteriales</taxon>
        <taxon>Nocardiaceae</taxon>
        <taxon>Nocardia</taxon>
    </lineage>
</organism>
<keyword evidence="5" id="KW-1015">Disulfide bond</keyword>
<feature type="transmembrane region" description="Helical" evidence="6">
    <location>
        <begin position="166"/>
        <end position="187"/>
    </location>
</feature>
<dbReference type="GO" id="GO:0042742">
    <property type="term" value="P:defense response to bacterium"/>
    <property type="evidence" value="ECO:0007669"/>
    <property type="project" value="UniProtKB-KW"/>
</dbReference>
<dbReference type="Pfam" id="PF00960">
    <property type="entry name" value="Neocarzinostat"/>
    <property type="match status" value="1"/>
</dbReference>
<dbReference type="InterPro" id="IPR027273">
    <property type="entry name" value="Neocarzinostatin-like"/>
</dbReference>
<keyword evidence="2" id="KW-0929">Antimicrobial</keyword>
<dbReference type="SUPFAM" id="SSF49319">
    <property type="entry name" value="Actinoxanthin-like"/>
    <property type="match status" value="1"/>
</dbReference>
<evidence type="ECO:0000256" key="6">
    <source>
        <dbReference type="SAM" id="Phobius"/>
    </source>
</evidence>
<dbReference type="InterPro" id="IPR002186">
    <property type="entry name" value="Neocarzinostatin_fam"/>
</dbReference>
<dbReference type="Proteomes" id="UP000323876">
    <property type="component" value="Unassembled WGS sequence"/>
</dbReference>
<evidence type="ECO:0000313" key="8">
    <source>
        <dbReference type="EMBL" id="KAA8889424.1"/>
    </source>
</evidence>
<keyword evidence="6" id="KW-0472">Membrane</keyword>
<evidence type="ECO:0000256" key="5">
    <source>
        <dbReference type="ARBA" id="ARBA00023157"/>
    </source>
</evidence>